<dbReference type="Proteomes" id="UP001257948">
    <property type="component" value="Unassembled WGS sequence"/>
</dbReference>
<accession>A0ABU3M3P2</accession>
<dbReference type="RefSeq" id="WP_314205852.1">
    <property type="nucleotide sequence ID" value="NZ_JAVTLL010000027.1"/>
</dbReference>
<evidence type="ECO:0000259" key="1">
    <source>
        <dbReference type="Pfam" id="PF13460"/>
    </source>
</evidence>
<dbReference type="Pfam" id="PF13460">
    <property type="entry name" value="NAD_binding_10"/>
    <property type="match status" value="1"/>
</dbReference>
<dbReference type="EMBL" id="JAVTLL010000027">
    <property type="protein sequence ID" value="MDT7845651.1"/>
    <property type="molecule type" value="Genomic_DNA"/>
</dbReference>
<name>A0ABU3M3P2_9ACTN</name>
<dbReference type="Gene3D" id="3.40.50.720">
    <property type="entry name" value="NAD(P)-binding Rossmann-like Domain"/>
    <property type="match status" value="1"/>
</dbReference>
<proteinExistence type="predicted"/>
<evidence type="ECO:0000313" key="2">
    <source>
        <dbReference type="EMBL" id="MDT7845651.1"/>
    </source>
</evidence>
<reference evidence="3" key="1">
    <citation type="submission" date="2023-07" db="EMBL/GenBank/DDBJ databases">
        <title>Draft genome sequence of the endophytic actinobacterium Streptomyces justiciae WPN32, a potential antibiotic producer.</title>
        <authorList>
            <person name="Yasawong M."/>
            <person name="Pana W."/>
            <person name="Ganta P."/>
            <person name="Santapan N."/>
            <person name="Songngamsuk T."/>
            <person name="Phatcharaharikarn M."/>
            <person name="Kerdtoob S."/>
            <person name="Nantapong N."/>
        </authorList>
    </citation>
    <scope>NUCLEOTIDE SEQUENCE [LARGE SCALE GENOMIC DNA]</scope>
    <source>
        <strain evidence="3">WPN32</strain>
    </source>
</reference>
<dbReference type="InterPro" id="IPR016040">
    <property type="entry name" value="NAD(P)-bd_dom"/>
</dbReference>
<gene>
    <name evidence="2" type="ORF">RQC66_33550</name>
</gene>
<comment type="caution">
    <text evidence="2">The sequence shown here is derived from an EMBL/GenBank/DDBJ whole genome shotgun (WGS) entry which is preliminary data.</text>
</comment>
<dbReference type="SUPFAM" id="SSF51735">
    <property type="entry name" value="NAD(P)-binding Rossmann-fold domains"/>
    <property type="match status" value="1"/>
</dbReference>
<dbReference type="InterPro" id="IPR036291">
    <property type="entry name" value="NAD(P)-bd_dom_sf"/>
</dbReference>
<protein>
    <submittedName>
        <fullName evidence="2">SDR family oxidoreductase</fullName>
    </submittedName>
</protein>
<organism evidence="2 3">
    <name type="scientific">Streptomyces justiciae</name>
    <dbReference type="NCBI Taxonomy" id="2780140"/>
    <lineage>
        <taxon>Bacteria</taxon>
        <taxon>Bacillati</taxon>
        <taxon>Actinomycetota</taxon>
        <taxon>Actinomycetes</taxon>
        <taxon>Kitasatosporales</taxon>
        <taxon>Streptomycetaceae</taxon>
        <taxon>Streptomyces</taxon>
    </lineage>
</organism>
<dbReference type="InterPro" id="IPR051207">
    <property type="entry name" value="ComplexI_NDUFA9_subunit"/>
</dbReference>
<keyword evidence="3" id="KW-1185">Reference proteome</keyword>
<sequence>MKIVVIGGTGLIGSKVVERLTALGHEAVAAAPNTNVNTLTGEGVADALAGAQVVVDVTNSPSFEESAVLEFFTTSTRNLLAAEEAAGVSHHVALSIVGIEGLPDNGYFRAKVAQEELIRKGLVPHTIVRATQFFEFVRGIADVAADDGGVVRVPPVLFQPMAAADVAQAVVDAALAEPVGGIIEVAGPDQFRFDELVREALQTWQDQRTVVTDARARYFGSELAERSLVPDDGKARLSGTHFRDWLAQNV</sequence>
<dbReference type="PANTHER" id="PTHR12126">
    <property type="entry name" value="NADH-UBIQUINONE OXIDOREDUCTASE 39 KDA SUBUNIT-RELATED"/>
    <property type="match status" value="1"/>
</dbReference>
<dbReference type="PANTHER" id="PTHR12126:SF11">
    <property type="entry name" value="NADH DEHYDROGENASE [UBIQUINONE] 1 ALPHA SUBCOMPLEX SUBUNIT 9, MITOCHONDRIAL"/>
    <property type="match status" value="1"/>
</dbReference>
<feature type="domain" description="NAD(P)-binding" evidence="1">
    <location>
        <begin position="7"/>
        <end position="174"/>
    </location>
</feature>
<evidence type="ECO:0000313" key="3">
    <source>
        <dbReference type="Proteomes" id="UP001257948"/>
    </source>
</evidence>